<dbReference type="EMBL" id="SPHZ02000003">
    <property type="protein sequence ID" value="KAF0927467.1"/>
    <property type="molecule type" value="Genomic_DNA"/>
</dbReference>
<comment type="caution">
    <text evidence="1">The sequence shown here is derived from an EMBL/GenBank/DDBJ whole genome shotgun (WGS) entry which is preliminary data.</text>
</comment>
<accession>A0A6G1ES67</accession>
<evidence type="ECO:0000313" key="1">
    <source>
        <dbReference type="EMBL" id="KAF0927467.1"/>
    </source>
</evidence>
<organism evidence="1 2">
    <name type="scientific">Oryza meyeriana var. granulata</name>
    <dbReference type="NCBI Taxonomy" id="110450"/>
    <lineage>
        <taxon>Eukaryota</taxon>
        <taxon>Viridiplantae</taxon>
        <taxon>Streptophyta</taxon>
        <taxon>Embryophyta</taxon>
        <taxon>Tracheophyta</taxon>
        <taxon>Spermatophyta</taxon>
        <taxon>Magnoliopsida</taxon>
        <taxon>Liliopsida</taxon>
        <taxon>Poales</taxon>
        <taxon>Poaceae</taxon>
        <taxon>BOP clade</taxon>
        <taxon>Oryzoideae</taxon>
        <taxon>Oryzeae</taxon>
        <taxon>Oryzinae</taxon>
        <taxon>Oryza</taxon>
        <taxon>Oryza meyeriana</taxon>
    </lineage>
</organism>
<sequence>MGNVKANSHPGMRGRETSTGFWFVRENIQWSYSAHWLTLRLHMGALYQLSMCATRRKLLYTTPQSTKKIPSIQATLVGIHTTVPCRPGRRPPTDKTVGIRARVPVSIHLPHSRRNAPVAGFAEREKTSCVSSTPPPMFAVCSRRLAAWLPPGMLTKWTS</sequence>
<dbReference type="AlphaFoldDB" id="A0A6G1ES67"/>
<evidence type="ECO:0000313" key="2">
    <source>
        <dbReference type="Proteomes" id="UP000479710"/>
    </source>
</evidence>
<reference evidence="1 2" key="1">
    <citation type="submission" date="2019-11" db="EMBL/GenBank/DDBJ databases">
        <title>Whole genome sequence of Oryza granulata.</title>
        <authorList>
            <person name="Li W."/>
        </authorList>
    </citation>
    <scope>NUCLEOTIDE SEQUENCE [LARGE SCALE GENOMIC DNA]</scope>
    <source>
        <strain evidence="2">cv. Menghai</strain>
        <tissue evidence="1">Leaf</tissue>
    </source>
</reference>
<keyword evidence="2" id="KW-1185">Reference proteome</keyword>
<proteinExistence type="predicted"/>
<gene>
    <name evidence="1" type="ORF">E2562_033545</name>
</gene>
<protein>
    <submittedName>
        <fullName evidence="1">Uncharacterized protein</fullName>
    </submittedName>
</protein>
<dbReference type="Proteomes" id="UP000479710">
    <property type="component" value="Unassembled WGS sequence"/>
</dbReference>
<name>A0A6G1ES67_9ORYZ</name>